<name>A0ABS0LL80_9LACT</name>
<dbReference type="NCBIfam" id="TIGR01484">
    <property type="entry name" value="HAD-SF-IIB"/>
    <property type="match status" value="1"/>
</dbReference>
<dbReference type="PROSITE" id="PS01228">
    <property type="entry name" value="COF_1"/>
    <property type="match status" value="1"/>
</dbReference>
<dbReference type="InterPro" id="IPR023214">
    <property type="entry name" value="HAD_sf"/>
</dbReference>
<dbReference type="Pfam" id="PF08282">
    <property type="entry name" value="Hydrolase_3"/>
    <property type="match status" value="1"/>
</dbReference>
<reference evidence="1 2" key="1">
    <citation type="submission" date="2020-07" db="EMBL/GenBank/DDBJ databases">
        <title>Facklamia lactis sp. nov., isolated from raw milk.</title>
        <authorList>
            <person name="Doll E.V."/>
            <person name="Huptas C."/>
            <person name="Staib L."/>
            <person name="Wenning M."/>
            <person name="Scherer S."/>
        </authorList>
    </citation>
    <scope>NUCLEOTIDE SEQUENCE [LARGE SCALE GENOMIC DNA]</scope>
    <source>
        <strain evidence="1 2">DSM 104272</strain>
    </source>
</reference>
<dbReference type="GO" id="GO:0016787">
    <property type="term" value="F:hydrolase activity"/>
    <property type="evidence" value="ECO:0007669"/>
    <property type="project" value="UniProtKB-KW"/>
</dbReference>
<dbReference type="InterPro" id="IPR036412">
    <property type="entry name" value="HAD-like_sf"/>
</dbReference>
<evidence type="ECO:0000313" key="2">
    <source>
        <dbReference type="Proteomes" id="UP000823401"/>
    </source>
</evidence>
<proteinExistence type="predicted"/>
<dbReference type="NCBIfam" id="TIGR00099">
    <property type="entry name" value="Cof-subfamily"/>
    <property type="match status" value="1"/>
</dbReference>
<dbReference type="Proteomes" id="UP000823401">
    <property type="component" value="Unassembled WGS sequence"/>
</dbReference>
<dbReference type="SFLD" id="SFLDG01140">
    <property type="entry name" value="C2.B:_Phosphomannomutase_and_P"/>
    <property type="match status" value="1"/>
</dbReference>
<keyword evidence="1" id="KW-0378">Hydrolase</keyword>
<gene>
    <name evidence="1" type="ORF">HYQ42_05410</name>
</gene>
<comment type="caution">
    <text evidence="1">The sequence shown here is derived from an EMBL/GenBank/DDBJ whole genome shotgun (WGS) entry which is preliminary data.</text>
</comment>
<dbReference type="InterPro" id="IPR000150">
    <property type="entry name" value="Cof"/>
</dbReference>
<dbReference type="Gene3D" id="3.40.50.1000">
    <property type="entry name" value="HAD superfamily/HAD-like"/>
    <property type="match status" value="1"/>
</dbReference>
<organism evidence="1 2">
    <name type="scientific">Ruoffia tabacinasalis</name>
    <dbReference type="NCBI Taxonomy" id="87458"/>
    <lineage>
        <taxon>Bacteria</taxon>
        <taxon>Bacillati</taxon>
        <taxon>Bacillota</taxon>
        <taxon>Bacilli</taxon>
        <taxon>Lactobacillales</taxon>
        <taxon>Aerococcaceae</taxon>
        <taxon>Ruoffia</taxon>
    </lineage>
</organism>
<evidence type="ECO:0000313" key="1">
    <source>
        <dbReference type="EMBL" id="MBG9978221.1"/>
    </source>
</evidence>
<keyword evidence="2" id="KW-1185">Reference proteome</keyword>
<dbReference type="SFLD" id="SFLDS00003">
    <property type="entry name" value="Haloacid_Dehalogenase"/>
    <property type="match status" value="1"/>
</dbReference>
<dbReference type="PANTHER" id="PTHR10000:SF25">
    <property type="entry name" value="PHOSPHATASE YKRA-RELATED"/>
    <property type="match status" value="1"/>
</dbReference>
<dbReference type="Gene3D" id="3.30.1240.10">
    <property type="match status" value="1"/>
</dbReference>
<dbReference type="RefSeq" id="WP_197104351.1">
    <property type="nucleotide sequence ID" value="NZ_JACCEL010000010.1"/>
</dbReference>
<dbReference type="SUPFAM" id="SSF56784">
    <property type="entry name" value="HAD-like"/>
    <property type="match status" value="1"/>
</dbReference>
<protein>
    <submittedName>
        <fullName evidence="1">Cof-type HAD-IIB family hydrolase</fullName>
    </submittedName>
</protein>
<accession>A0ABS0LL80</accession>
<dbReference type="EMBL" id="JACCEL010000010">
    <property type="protein sequence ID" value="MBG9978221.1"/>
    <property type="molecule type" value="Genomic_DNA"/>
</dbReference>
<sequence length="294" mass="32817">MGNLIWSRVSIPDNKENYVSKYIFLDVDGTLVTYENHLPDSAVKAIKAAQAKGHKVYTVTGRSKAEMYQEILNIGFDGYIGGNGNYIESDDEVLAHRTLTAEDTNRIVNWLHERGLEFYLEANSGLYASKHFEERGLQTMRDYVAYKGHADEGMTVRKAFPEMLFGEDLNRSDINKISFILDSYQDFKEAEAEFSDFKVGTWGGRGEKALFGDIALAGINKQTALDFLLKEKGVDRKETIAFGDANVDIPMLEFCDVGVAMGSGGDGIKAMADYVTDATEEDGLYNAFKHFDLI</sequence>
<dbReference type="PANTHER" id="PTHR10000">
    <property type="entry name" value="PHOSPHOSERINE PHOSPHATASE"/>
    <property type="match status" value="1"/>
</dbReference>
<dbReference type="InterPro" id="IPR006379">
    <property type="entry name" value="HAD-SF_hydro_IIB"/>
</dbReference>